<dbReference type="AlphaFoldDB" id="A0A8H5ZQH0"/>
<organism evidence="1 2">
    <name type="scientific">Cochliobolus sativus</name>
    <name type="common">Common root rot and spot blotch fungus</name>
    <name type="synonym">Bipolaris sorokiniana</name>
    <dbReference type="NCBI Taxonomy" id="45130"/>
    <lineage>
        <taxon>Eukaryota</taxon>
        <taxon>Fungi</taxon>
        <taxon>Dikarya</taxon>
        <taxon>Ascomycota</taxon>
        <taxon>Pezizomycotina</taxon>
        <taxon>Dothideomycetes</taxon>
        <taxon>Pleosporomycetidae</taxon>
        <taxon>Pleosporales</taxon>
        <taxon>Pleosporineae</taxon>
        <taxon>Pleosporaceae</taxon>
        <taxon>Bipolaris</taxon>
    </lineage>
</organism>
<comment type="caution">
    <text evidence="1">The sequence shown here is derived from an EMBL/GenBank/DDBJ whole genome shotgun (WGS) entry which is preliminary data.</text>
</comment>
<protein>
    <submittedName>
        <fullName evidence="1">Uncharacterized protein</fullName>
    </submittedName>
</protein>
<accession>A0A8H5ZQH0</accession>
<evidence type="ECO:0000313" key="2">
    <source>
        <dbReference type="Proteomes" id="UP000624244"/>
    </source>
</evidence>
<gene>
    <name evidence="1" type="ORF">GGP41_001751</name>
</gene>
<dbReference type="Proteomes" id="UP000624244">
    <property type="component" value="Unassembled WGS sequence"/>
</dbReference>
<proteinExistence type="predicted"/>
<sequence>MGGRLEGERWVTRDSSARGSSVCADFRRMRRDIGFRRLSLDLDFWGGGGGATGWDLENME</sequence>
<evidence type="ECO:0000313" key="1">
    <source>
        <dbReference type="EMBL" id="KAF5853194.1"/>
    </source>
</evidence>
<name>A0A8H5ZQH0_COCSA</name>
<reference evidence="1" key="1">
    <citation type="submission" date="2019-11" db="EMBL/GenBank/DDBJ databases">
        <title>Bipolaris sorokiniana Genome sequencing.</title>
        <authorList>
            <person name="Wang H."/>
        </authorList>
    </citation>
    <scope>NUCLEOTIDE SEQUENCE</scope>
</reference>
<dbReference type="EMBL" id="WNKQ01000002">
    <property type="protein sequence ID" value="KAF5853194.1"/>
    <property type="molecule type" value="Genomic_DNA"/>
</dbReference>